<accession>A0A6G4WP16</accession>
<dbReference type="Proteomes" id="UP000477722">
    <property type="component" value="Unassembled WGS sequence"/>
</dbReference>
<evidence type="ECO:0000313" key="1">
    <source>
        <dbReference type="EMBL" id="NGO67006.1"/>
    </source>
</evidence>
<comment type="caution">
    <text evidence="1">The sequence shown here is derived from an EMBL/GenBank/DDBJ whole genome shotgun (WGS) entry which is preliminary data.</text>
</comment>
<sequence>MNRTFIAETRVAYGVYAVFPYRSGVAAQLTERLGGMQEYASAQATRLDSPAWREAAARLFGAVVDVQIAAAARRGRRRPLHRAAVTATLDAIKAFETLHGNALPHDAQGRYSPEPGTEYPFSVSDIGRAAARLLGDDWDAESTPWGVGAFLEHEGTPGGFTLGVDDEGDLYVNAELIDPSIIYLPDACASDGLDALAQLVADTVRSLNNVT</sequence>
<protein>
    <submittedName>
        <fullName evidence="1">Uncharacterized protein</fullName>
    </submittedName>
</protein>
<organism evidence="1 2">
    <name type="scientific">Streptomyces boncukensis</name>
    <dbReference type="NCBI Taxonomy" id="2711219"/>
    <lineage>
        <taxon>Bacteria</taxon>
        <taxon>Bacillati</taxon>
        <taxon>Actinomycetota</taxon>
        <taxon>Actinomycetes</taxon>
        <taxon>Kitasatosporales</taxon>
        <taxon>Streptomycetaceae</taxon>
        <taxon>Streptomyces</taxon>
    </lineage>
</organism>
<keyword evidence="2" id="KW-1185">Reference proteome</keyword>
<gene>
    <name evidence="1" type="ORF">G5C65_01225</name>
</gene>
<dbReference type="AlphaFoldDB" id="A0A6G4WP16"/>
<reference evidence="1 2" key="1">
    <citation type="submission" date="2020-02" db="EMBL/GenBank/DDBJ databases">
        <title>Whole-genome analyses of novel actinobacteria.</title>
        <authorList>
            <person name="Sahin N."/>
            <person name="Tatar D."/>
        </authorList>
    </citation>
    <scope>NUCLEOTIDE SEQUENCE [LARGE SCALE GENOMIC DNA]</scope>
    <source>
        <strain evidence="1 2">SB3404</strain>
    </source>
</reference>
<dbReference type="RefSeq" id="WP_165296671.1">
    <property type="nucleotide sequence ID" value="NZ_JAAKZZ010000005.1"/>
</dbReference>
<evidence type="ECO:0000313" key="2">
    <source>
        <dbReference type="Proteomes" id="UP000477722"/>
    </source>
</evidence>
<name>A0A6G4WP16_9ACTN</name>
<dbReference type="EMBL" id="JAAKZZ010000005">
    <property type="protein sequence ID" value="NGO67006.1"/>
    <property type="molecule type" value="Genomic_DNA"/>
</dbReference>
<proteinExistence type="predicted"/>